<feature type="transmembrane region" description="Helical" evidence="8">
    <location>
        <begin position="138"/>
        <end position="161"/>
    </location>
</feature>
<evidence type="ECO:0000256" key="3">
    <source>
        <dbReference type="ARBA" id="ARBA00022448"/>
    </source>
</evidence>
<dbReference type="KEGG" id="aamy:GFC30_261"/>
<dbReference type="PANTHER" id="PTHR34979">
    <property type="entry name" value="INNER MEMBRANE PROTEIN YGAZ"/>
    <property type="match status" value="1"/>
</dbReference>
<dbReference type="GO" id="GO:0005886">
    <property type="term" value="C:plasma membrane"/>
    <property type="evidence" value="ECO:0007669"/>
    <property type="project" value="UniProtKB-SubCell"/>
</dbReference>
<dbReference type="Proteomes" id="UP000076865">
    <property type="component" value="Chromosome"/>
</dbReference>
<evidence type="ECO:0000256" key="2">
    <source>
        <dbReference type="ARBA" id="ARBA00010735"/>
    </source>
</evidence>
<dbReference type="AlphaFoldDB" id="A0A160F2R4"/>
<proteinExistence type="inferred from homology"/>
<feature type="transmembrane region" description="Helical" evidence="8">
    <location>
        <begin position="28"/>
        <end position="61"/>
    </location>
</feature>
<name>A0A160F2R4_9BACL</name>
<dbReference type="EMBL" id="CP015438">
    <property type="protein sequence ID" value="ANB60042.1"/>
    <property type="molecule type" value="Genomic_DNA"/>
</dbReference>
<feature type="transmembrane region" description="Helical" evidence="8">
    <location>
        <begin position="216"/>
        <end position="234"/>
    </location>
</feature>
<keyword evidence="3" id="KW-0813">Transport</keyword>
<sequence>MKSNDLVINKNILLHNTIRQGIRDAFPLAIGIATYGIPYGVLGIHAGFGVLGTVAMSALVFSGSVQMISIAMHTAGAGLVSIIGTAVLLNLRNLLYGATLASGISTAKKWRWLLAFGVSDEPFVLGTARFQSFGPDPLYFGIITIVFYLTWVATSFIGAIIGGHINTQDLGLDLAFPMTFVAILSQIIKDKPIIATALTGAIITIANEIFVPGSPYVILLAGFISPFVGCYLRSRKSNVE</sequence>
<evidence type="ECO:0000256" key="8">
    <source>
        <dbReference type="SAM" id="Phobius"/>
    </source>
</evidence>
<organism evidence="9 10">
    <name type="scientific">Anoxybacteroides amylolyticum</name>
    <dbReference type="NCBI Taxonomy" id="294699"/>
    <lineage>
        <taxon>Bacteria</taxon>
        <taxon>Bacillati</taxon>
        <taxon>Bacillota</taxon>
        <taxon>Bacilli</taxon>
        <taxon>Bacillales</taxon>
        <taxon>Anoxybacillaceae</taxon>
        <taxon>Anoxybacteroides</taxon>
    </lineage>
</organism>
<dbReference type="PATRIC" id="fig|294699.3.peg.242"/>
<evidence type="ECO:0000256" key="1">
    <source>
        <dbReference type="ARBA" id="ARBA00004651"/>
    </source>
</evidence>
<feature type="transmembrane region" description="Helical" evidence="8">
    <location>
        <begin position="67"/>
        <end position="91"/>
    </location>
</feature>
<evidence type="ECO:0000256" key="5">
    <source>
        <dbReference type="ARBA" id="ARBA00022692"/>
    </source>
</evidence>
<keyword evidence="4" id="KW-1003">Cell membrane</keyword>
<reference evidence="9 10" key="1">
    <citation type="journal article" date="2006" name="Syst. Appl. Microbiol.">
        <title>Anoxybacillus amylolyticus sp. nov., a thermophilic amylase producing bacterium isolated from Mount Rittmann (Antarctica).</title>
        <authorList>
            <person name="Poli A."/>
            <person name="Esposito E."/>
            <person name="Lama L."/>
            <person name="Orlando P."/>
            <person name="Nicolaus G."/>
            <person name="de Appolonia F."/>
            <person name="Gambacorta A."/>
            <person name="Nicolaus B."/>
        </authorList>
    </citation>
    <scope>NUCLEOTIDE SEQUENCE [LARGE SCALE GENOMIC DNA]</scope>
    <source>
        <strain evidence="9 10">DSM 15939</strain>
    </source>
</reference>
<evidence type="ECO:0000256" key="4">
    <source>
        <dbReference type="ARBA" id="ARBA00022475"/>
    </source>
</evidence>
<evidence type="ECO:0000256" key="6">
    <source>
        <dbReference type="ARBA" id="ARBA00022989"/>
    </source>
</evidence>
<evidence type="ECO:0000256" key="7">
    <source>
        <dbReference type="ARBA" id="ARBA00023136"/>
    </source>
</evidence>
<evidence type="ECO:0000313" key="10">
    <source>
        <dbReference type="Proteomes" id="UP000076865"/>
    </source>
</evidence>
<comment type="subcellular location">
    <subcellularLocation>
        <location evidence="1">Cell membrane</location>
        <topology evidence="1">Multi-pass membrane protein</topology>
    </subcellularLocation>
</comment>
<accession>A0A160F2R4</accession>
<dbReference type="Pfam" id="PF03591">
    <property type="entry name" value="AzlC"/>
    <property type="match status" value="1"/>
</dbReference>
<keyword evidence="10" id="KW-1185">Reference proteome</keyword>
<evidence type="ECO:0000313" key="9">
    <source>
        <dbReference type="EMBL" id="ANB60042.1"/>
    </source>
</evidence>
<dbReference type="PANTHER" id="PTHR34979:SF1">
    <property type="entry name" value="INNER MEMBRANE PROTEIN YGAZ"/>
    <property type="match status" value="1"/>
</dbReference>
<protein>
    <submittedName>
        <fullName evidence="9">AzlC family protein</fullName>
    </submittedName>
</protein>
<dbReference type="OrthoDB" id="3177005at2"/>
<keyword evidence="7 8" id="KW-0472">Membrane</keyword>
<dbReference type="RefSeq" id="WP_066322413.1">
    <property type="nucleotide sequence ID" value="NZ_CP015438.1"/>
</dbReference>
<dbReference type="GO" id="GO:1903785">
    <property type="term" value="P:L-valine transmembrane transport"/>
    <property type="evidence" value="ECO:0007669"/>
    <property type="project" value="TreeGrafter"/>
</dbReference>
<keyword evidence="6 8" id="KW-1133">Transmembrane helix</keyword>
<gene>
    <name evidence="9" type="ORF">GFC30_261</name>
</gene>
<keyword evidence="5 8" id="KW-0812">Transmembrane</keyword>
<comment type="similarity">
    <text evidence="2">Belongs to the AzlC family.</text>
</comment>
<dbReference type="InterPro" id="IPR011606">
    <property type="entry name" value="Brnchd-chn_aa_trnsp_permease"/>
</dbReference>